<keyword evidence="6" id="KW-0472">Membrane</keyword>
<organism evidence="13">
    <name type="scientific">Lamprotornis superbus</name>
    <dbReference type="NCBI Taxonomy" id="245042"/>
    <lineage>
        <taxon>Eukaryota</taxon>
        <taxon>Metazoa</taxon>
        <taxon>Chordata</taxon>
        <taxon>Craniata</taxon>
        <taxon>Vertebrata</taxon>
        <taxon>Euteleostomi</taxon>
        <taxon>Archelosauria</taxon>
        <taxon>Archosauria</taxon>
        <taxon>Dinosauria</taxon>
        <taxon>Saurischia</taxon>
        <taxon>Theropoda</taxon>
        <taxon>Coelurosauria</taxon>
        <taxon>Aves</taxon>
        <taxon>Neognathae</taxon>
        <taxon>Neoaves</taxon>
        <taxon>Telluraves</taxon>
        <taxon>Australaves</taxon>
        <taxon>Passeriformes</taxon>
        <taxon>Sturnidae</taxon>
        <taxon>Lamprotornis</taxon>
    </lineage>
</organism>
<feature type="region of interest" description="Disordered" evidence="10">
    <location>
        <begin position="1485"/>
        <end position="1506"/>
    </location>
</feature>
<dbReference type="EMBL" id="JADDUC020000015">
    <property type="protein sequence ID" value="KAI1234575.1"/>
    <property type="molecule type" value="Genomic_DNA"/>
</dbReference>
<evidence type="ECO:0000313" key="14">
    <source>
        <dbReference type="EMBL" id="KAI1234575.1"/>
    </source>
</evidence>
<comment type="caution">
    <text evidence="13">The sequence shown here is derived from an EMBL/GenBank/DDBJ whole genome shotgun (WGS) entry which is preliminary data.</text>
</comment>
<reference evidence="13" key="1">
    <citation type="submission" date="2020-10" db="EMBL/GenBank/DDBJ databases">
        <title>Feather gene expression reveals the developmental basis of iridescence in African starlings.</title>
        <authorList>
            <person name="Rubenstein D.R."/>
        </authorList>
    </citation>
    <scope>NUCLEOTIDE SEQUENCE</scope>
    <source>
        <strain evidence="13">SS15</strain>
        <tissue evidence="13">Liver</tissue>
    </source>
</reference>
<dbReference type="GO" id="GO:0007411">
    <property type="term" value="P:axon guidance"/>
    <property type="evidence" value="ECO:0007669"/>
    <property type="project" value="TreeGrafter"/>
</dbReference>
<evidence type="ECO:0000259" key="11">
    <source>
        <dbReference type="PROSITE" id="PS50835"/>
    </source>
</evidence>
<keyword evidence="8" id="KW-0325">Glycoprotein</keyword>
<evidence type="ECO:0000256" key="8">
    <source>
        <dbReference type="ARBA" id="ARBA00023180"/>
    </source>
</evidence>
<dbReference type="EMBL" id="JADDUC010000073">
    <property type="protein sequence ID" value="KAG0119978.1"/>
    <property type="molecule type" value="Genomic_DNA"/>
</dbReference>
<feature type="domain" description="Ig-like" evidence="11">
    <location>
        <begin position="504"/>
        <end position="588"/>
    </location>
</feature>
<evidence type="ECO:0000256" key="3">
    <source>
        <dbReference type="ARBA" id="ARBA00022729"/>
    </source>
</evidence>
<reference evidence="14" key="3">
    <citation type="submission" date="2022-01" db="EMBL/GenBank/DDBJ databases">
        <authorList>
            <person name="Rubenstein D.R."/>
        </authorList>
    </citation>
    <scope>NUCLEOTIDE SEQUENCE</scope>
    <source>
        <strain evidence="14">SS15</strain>
        <tissue evidence="14">Liver</tissue>
    </source>
</reference>
<dbReference type="FunFam" id="2.60.40.10:FF:000005">
    <property type="entry name" value="Neuronal cell adhesion molecule"/>
    <property type="match status" value="1"/>
</dbReference>
<dbReference type="InterPro" id="IPR003961">
    <property type="entry name" value="FN3_dom"/>
</dbReference>
<dbReference type="FunFam" id="2.60.40.10:FF:000044">
    <property type="entry name" value="Contactin 1"/>
    <property type="match status" value="1"/>
</dbReference>
<dbReference type="OrthoDB" id="6138780at2759"/>
<evidence type="ECO:0000256" key="2">
    <source>
        <dbReference type="ARBA" id="ARBA00022475"/>
    </source>
</evidence>
<keyword evidence="9" id="KW-0393">Immunoglobulin domain</keyword>
<name>A0A835NRJ7_9PASS</name>
<dbReference type="GO" id="GO:0030424">
    <property type="term" value="C:axon"/>
    <property type="evidence" value="ECO:0007669"/>
    <property type="project" value="TreeGrafter"/>
</dbReference>
<protein>
    <recommendedName>
        <fullName evidence="16">Contactin-6</fullName>
    </recommendedName>
</protein>
<keyword evidence="2" id="KW-1003">Cell membrane</keyword>
<evidence type="ECO:0000256" key="5">
    <source>
        <dbReference type="ARBA" id="ARBA00022889"/>
    </source>
</evidence>
<feature type="compositionally biased region" description="Polar residues" evidence="10">
    <location>
        <begin position="1049"/>
        <end position="1063"/>
    </location>
</feature>
<dbReference type="FunFam" id="2.60.40.10:FF:000054">
    <property type="entry name" value="Contactin 1"/>
    <property type="match status" value="1"/>
</dbReference>
<keyword evidence="15" id="KW-1185">Reference proteome</keyword>
<feature type="domain" description="Fibronectin type-III" evidence="12">
    <location>
        <begin position="786"/>
        <end position="884"/>
    </location>
</feature>
<dbReference type="Pfam" id="PF00041">
    <property type="entry name" value="fn3"/>
    <property type="match status" value="2"/>
</dbReference>
<dbReference type="SUPFAM" id="SSF48726">
    <property type="entry name" value="Immunoglobulin"/>
    <property type="match status" value="6"/>
</dbReference>
<dbReference type="PANTHER" id="PTHR44170:SF38">
    <property type="entry name" value="CONTACTIN 6"/>
    <property type="match status" value="1"/>
</dbReference>
<comment type="subcellular location">
    <subcellularLocation>
        <location evidence="1">Cell membrane</location>
    </subcellularLocation>
</comment>
<dbReference type="Proteomes" id="UP000618051">
    <property type="component" value="Unassembled WGS sequence"/>
</dbReference>
<evidence type="ECO:0000259" key="12">
    <source>
        <dbReference type="PROSITE" id="PS50853"/>
    </source>
</evidence>
<dbReference type="PANTHER" id="PTHR44170">
    <property type="entry name" value="PROTEIN SIDEKICK"/>
    <property type="match status" value="1"/>
</dbReference>
<dbReference type="FunFam" id="2.60.40.10:FF:000028">
    <property type="entry name" value="Neuronal cell adhesion molecule"/>
    <property type="match status" value="1"/>
</dbReference>
<dbReference type="Pfam" id="PF07679">
    <property type="entry name" value="I-set"/>
    <property type="match status" value="2"/>
</dbReference>
<feature type="domain" description="Ig-like" evidence="11">
    <location>
        <begin position="686"/>
        <end position="779"/>
    </location>
</feature>
<dbReference type="InterPro" id="IPR003599">
    <property type="entry name" value="Ig_sub"/>
</dbReference>
<accession>A0A835NRJ7</accession>
<dbReference type="GO" id="GO:0007420">
    <property type="term" value="P:brain development"/>
    <property type="evidence" value="ECO:0007669"/>
    <property type="project" value="TreeGrafter"/>
</dbReference>
<evidence type="ECO:0000256" key="6">
    <source>
        <dbReference type="ARBA" id="ARBA00023136"/>
    </source>
</evidence>
<feature type="domain" description="Ig-like" evidence="11">
    <location>
        <begin position="312"/>
        <end position="390"/>
    </location>
</feature>
<dbReference type="SUPFAM" id="SSF49265">
    <property type="entry name" value="Fibronectin type III"/>
    <property type="match status" value="2"/>
</dbReference>
<feature type="domain" description="Ig-like" evidence="11">
    <location>
        <begin position="594"/>
        <end position="681"/>
    </location>
</feature>
<feature type="domain" description="Ig-like" evidence="11">
    <location>
        <begin position="216"/>
        <end position="307"/>
    </location>
</feature>
<dbReference type="SMART" id="SM00408">
    <property type="entry name" value="IGc2"/>
    <property type="match status" value="6"/>
</dbReference>
<evidence type="ECO:0008006" key="16">
    <source>
        <dbReference type="Google" id="ProtNLM"/>
    </source>
</evidence>
<dbReference type="FunFam" id="2.60.40.10:FF:000052">
    <property type="entry name" value="Contactin 1"/>
    <property type="match status" value="1"/>
</dbReference>
<evidence type="ECO:0000256" key="10">
    <source>
        <dbReference type="SAM" id="MobiDB-lite"/>
    </source>
</evidence>
<evidence type="ECO:0000256" key="9">
    <source>
        <dbReference type="ARBA" id="ARBA00023319"/>
    </source>
</evidence>
<proteinExistence type="predicted"/>
<keyword evidence="7" id="KW-1015">Disulfide bond</keyword>
<dbReference type="FunFam" id="2.60.40.10:FF:000047">
    <property type="entry name" value="Contactin 1"/>
    <property type="match status" value="1"/>
</dbReference>
<keyword evidence="3" id="KW-0732">Signal</keyword>
<evidence type="ECO:0000256" key="4">
    <source>
        <dbReference type="ARBA" id="ARBA00022737"/>
    </source>
</evidence>
<evidence type="ECO:0000256" key="1">
    <source>
        <dbReference type="ARBA" id="ARBA00004236"/>
    </source>
</evidence>
<dbReference type="PROSITE" id="PS50853">
    <property type="entry name" value="FN3"/>
    <property type="match status" value="3"/>
</dbReference>
<dbReference type="InterPro" id="IPR007110">
    <property type="entry name" value="Ig-like_dom"/>
</dbReference>
<feature type="domain" description="Fibronectin type-III" evidence="12">
    <location>
        <begin position="1063"/>
        <end position="1160"/>
    </location>
</feature>
<dbReference type="SMART" id="SM00060">
    <property type="entry name" value="FN3"/>
    <property type="match status" value="3"/>
</dbReference>
<dbReference type="InterPro" id="IPR003598">
    <property type="entry name" value="Ig_sub2"/>
</dbReference>
<dbReference type="FunFam" id="2.60.40.10:FF:000004">
    <property type="entry name" value="DCC isoform 1"/>
    <property type="match status" value="2"/>
</dbReference>
<dbReference type="GO" id="GO:0098632">
    <property type="term" value="F:cell-cell adhesion mediator activity"/>
    <property type="evidence" value="ECO:0007669"/>
    <property type="project" value="TreeGrafter"/>
</dbReference>
<dbReference type="SMART" id="SM00409">
    <property type="entry name" value="IG"/>
    <property type="match status" value="6"/>
</dbReference>
<dbReference type="InterPro" id="IPR036116">
    <property type="entry name" value="FN3_sf"/>
</dbReference>
<feature type="domain" description="Fibronectin type-III" evidence="12">
    <location>
        <begin position="966"/>
        <end position="1062"/>
    </location>
</feature>
<dbReference type="Pfam" id="PF00047">
    <property type="entry name" value="ig"/>
    <property type="match status" value="2"/>
</dbReference>
<dbReference type="InterPro" id="IPR036179">
    <property type="entry name" value="Ig-like_dom_sf"/>
</dbReference>
<dbReference type="CDD" id="cd00063">
    <property type="entry name" value="FN3"/>
    <property type="match status" value="4"/>
</dbReference>
<reference evidence="14 15" key="2">
    <citation type="journal article" date="2021" name="J. Hered.">
        <title>Feather Gene Expression Elucidates the Developmental Basis of Plumage Iridescence in African Starlings.</title>
        <authorList>
            <person name="Rubenstein D.R."/>
            <person name="Corvelo A."/>
            <person name="MacManes M.D."/>
            <person name="Maia R."/>
            <person name="Narzisi G."/>
            <person name="Rousaki A."/>
            <person name="Vandenabeele P."/>
            <person name="Shawkey M.D."/>
            <person name="Solomon J."/>
        </authorList>
    </citation>
    <scope>NUCLEOTIDE SEQUENCE [LARGE SCALE GENOMIC DNA]</scope>
    <source>
        <strain evidence="14">SS15</strain>
    </source>
</reference>
<keyword evidence="5" id="KW-0130">Cell adhesion</keyword>
<dbReference type="InterPro" id="IPR013098">
    <property type="entry name" value="Ig_I-set"/>
</dbReference>
<dbReference type="GO" id="GO:0005886">
    <property type="term" value="C:plasma membrane"/>
    <property type="evidence" value="ECO:0007669"/>
    <property type="project" value="UniProtKB-SubCell"/>
</dbReference>
<evidence type="ECO:0000256" key="7">
    <source>
        <dbReference type="ARBA" id="ARBA00023157"/>
    </source>
</evidence>
<sequence>MTNLQPWLFLEDGEQQKFLRQEWQVDALNLLVPKSIAPTPKLQGCFAQPHIPFGKKVWWIGQKVALSASTATFCHGDISLSICKEKQVLHNSSTLLTWSKSPEIRAESITDDVTGQKYGLEHICHNSAGDAAPWAPSVRRIQFPEEHKSSKCARSSLVGQLLLEMDGTRLTHQDAKIRIKHKYSQDEAHLQISQRGKDIKEKTKQQQEGEETLHGPIFIQEPYDITYSMGSANPEILLNCTAKGYPLPYYRWKQNGTDIDLTMSYHYRLVGGSLAINNPHKNQDIGTYQCLATNSFGTILSRKAKLQFAYLENFETRPRSPVSVREGQGVVLLCGTPPHHGGLSYTWIFNNNTLDLQEDRRRFVSQATGNLYLAKVEPWDVGNYTCAVSSAEARRHVWGPPTALTLRGDGVMGEYEPKIEVRFPETTFAARGSSVRLECFALGNISWKRSDGNSLAKKIQHNRTRGVLEIPNVEQEDEGSYECIAGNTRGINIARGQLFVYAPPEWDKKIQNAFLSLYDSLFWECKARGKPSPSYSWLKNGQPLMSEERIRIENGTLHIPMLNLSDSGLYQCVAENKYDTIYANAELRVIAAAPDFSRNPVKKLSVVQVGGEVTIACKPSASPRAAVSWRKGSELLRQNKRVLFLEDGSLRISNTSKVDAGVYTCVATNQFGTARNSGNLIVKERTVITIAPCDTDAAVGESIVLPCQVSHDPSLHVLFSWSFNGQRIDLSRGIHHFERIGRESAGDLMIRNIQLHHSGKYVCTVQTSLDSQSATADIIVRGPPGPPEDVKVEHVSSTTAGLSWKPGVDNNSPVQIYSVQTRTPFSVGWQAVATAPEVINGRSHKATVVDLSPWVEYEFRVVASNSVGIGEPSSPSALLRTRAAVSEELQNGEGFGYIVMFRPLGSTTWTKAVVASVESSRYVYRNETITPLSPFEVKVGVYNNEGEGTLSSISIIYSGEDEPQMAPAGASALSVSAAAVEVSWLPIPWNRHTGRVLGYEVLYWIDNPKESPAGKVRVSGNVTAKNITGLRANTVYFTAVRAYNTAGTGPSSTPVNVTTKKSPPSQPPANIAWKLTNSKICLNWEHVKTMENESEVLGYKILYRQNRHSKAHILETNNTSAELLVPFEEDYLIEIRTVSDGGDGSSSEEIRIPKISSKSPLQSSGKDTGIRFLGKVKVLTHNVTLNLPWSCCWFRDLSPVPWLGWGGPGFKLWSNEIIPEDKPYIDIWDPVVEFCSSKPFSLLVPAMPCPGLLKIESELLGRGLTELSKEENGLEINECAIKNPANALMKVNILPQEQPKEKNFNSSSSHPPQITAELVQVHFLLFSSPVLFFGQIESEQPKALKVQLFLCGNVIKAADTPIYFSSEKQLQNICHLYGMNWNNSEEQKFFGKIAFSEMSNTNFPHSCPWLSPCAGFPATFPVPSLCSNHSAAMGPIPSGILKRNSTNLPWVPVPSADSKPVQFDREKETNAAAEQRKEVPRFDLSGITLPGLSPAPGEPGEKLEGWDGEKAGSFLLLLNVTVPFPRCGSSSWAAQKGSRCPPKDGMEEFLSPGNECTALGAPGARCGAQPPPTLPTQGSECTQQKGNPAEKHKIQNKNLCFPELFKPKVTPKCSWCDAVVELCPSGFLGSGLVPSGWEGSRNNFLQNTPCSGSQNLADYPELLFPPSTRQLLRGNNLKLENEISSQNTHKYLLPHFQSPHALLCFSPLVLALLQTFLQIHINPQSVIQGICGTGKVGAVTELGFGKHENKDFDDVFRGSPAVFVLQEKSKLRRISEAKWHQVRSGVNKTFMGKGELDKTHKEMSESPVFHGSAFAIMVSNGNIYFSLVFSSYGRSRGLITNAELQGSDGEEKIKLNVSENRELLQHRNQQFSSSETPSVLFLQSPEQQQETSTFQDIQKPGYPFPVSLAQLELLALGSSSPWEPFPCQAELPALAHTATHLGIFHFSILQKALGAFQTPKRKS</sequence>
<gene>
    <name evidence="14" type="ORF">IHE44_0003633</name>
    <name evidence="13" type="ORF">IHE44_013511</name>
</gene>
<dbReference type="Pfam" id="PF13927">
    <property type="entry name" value="Ig_3"/>
    <property type="match status" value="2"/>
</dbReference>
<feature type="domain" description="Ig-like" evidence="11">
    <location>
        <begin position="417"/>
        <end position="494"/>
    </location>
</feature>
<feature type="region of interest" description="Disordered" evidence="10">
    <location>
        <begin position="1049"/>
        <end position="1069"/>
    </location>
</feature>
<dbReference type="Gene3D" id="2.60.40.10">
    <property type="entry name" value="Immunoglobulins"/>
    <property type="match status" value="10"/>
</dbReference>
<keyword evidence="4" id="KW-0677">Repeat</keyword>
<dbReference type="PROSITE" id="PS50835">
    <property type="entry name" value="IG_LIKE"/>
    <property type="match status" value="6"/>
</dbReference>
<dbReference type="FunFam" id="2.60.40.10:FF:000064">
    <property type="entry name" value="Contactin 1"/>
    <property type="match status" value="1"/>
</dbReference>
<evidence type="ECO:0000313" key="15">
    <source>
        <dbReference type="Proteomes" id="UP000618051"/>
    </source>
</evidence>
<dbReference type="InterPro" id="IPR013783">
    <property type="entry name" value="Ig-like_fold"/>
</dbReference>
<evidence type="ECO:0000313" key="13">
    <source>
        <dbReference type="EMBL" id="KAG0119978.1"/>
    </source>
</evidence>
<dbReference type="InterPro" id="IPR013151">
    <property type="entry name" value="Immunoglobulin_dom"/>
</dbReference>